<dbReference type="Proteomes" id="UP000685013">
    <property type="component" value="Chromosome 16"/>
</dbReference>
<evidence type="ECO:0000256" key="1">
    <source>
        <dbReference type="SAM" id="MobiDB-lite"/>
    </source>
</evidence>
<keyword evidence="3" id="KW-1185">Reference proteome</keyword>
<sequence length="117" mass="12917">MKLSNKNQQFGYIKTPDPVLVVVAKASSIAIGKWKKGAEKRMKKRENSKDEGVEENENEASDLNKSEQTWNRASKLVKSKARQVSISILLASFGYGAACTIPTNLFSQTNLHISAAF</sequence>
<feature type="region of interest" description="Disordered" evidence="1">
    <location>
        <begin position="37"/>
        <end position="69"/>
    </location>
</feature>
<evidence type="ECO:0000313" key="2">
    <source>
        <dbReference type="EMBL" id="KAG6577214.1"/>
    </source>
</evidence>
<dbReference type="AlphaFoldDB" id="A0AAV6M973"/>
<protein>
    <submittedName>
        <fullName evidence="2">Uncharacterized protein</fullName>
    </submittedName>
</protein>
<feature type="compositionally biased region" description="Basic and acidic residues" evidence="1">
    <location>
        <begin position="37"/>
        <end position="51"/>
    </location>
</feature>
<comment type="caution">
    <text evidence="2">The sequence shown here is derived from an EMBL/GenBank/DDBJ whole genome shotgun (WGS) entry which is preliminary data.</text>
</comment>
<feature type="non-terminal residue" evidence="2">
    <location>
        <position position="1"/>
    </location>
</feature>
<accession>A0AAV6M973</accession>
<dbReference type="EMBL" id="JAGKQH010000016">
    <property type="protein sequence ID" value="KAG6577214.1"/>
    <property type="molecule type" value="Genomic_DNA"/>
</dbReference>
<reference evidence="2 3" key="1">
    <citation type="journal article" date="2021" name="Hortic Res">
        <title>The domestication of Cucurbita argyrosperma as revealed by the genome of its wild relative.</title>
        <authorList>
            <person name="Barrera-Redondo J."/>
            <person name="Sanchez-de la Vega G."/>
            <person name="Aguirre-Liguori J.A."/>
            <person name="Castellanos-Morales G."/>
            <person name="Gutierrez-Guerrero Y.T."/>
            <person name="Aguirre-Dugua X."/>
            <person name="Aguirre-Planter E."/>
            <person name="Tenaillon M.I."/>
            <person name="Lira-Saade R."/>
            <person name="Eguiarte L.E."/>
        </authorList>
    </citation>
    <scope>NUCLEOTIDE SEQUENCE [LARGE SCALE GENOMIC DNA]</scope>
    <source>
        <strain evidence="2">JBR-2021</strain>
    </source>
</reference>
<gene>
    <name evidence="2" type="ORF">SDJN03_24788</name>
</gene>
<name>A0AAV6M973_9ROSI</name>
<evidence type="ECO:0000313" key="3">
    <source>
        <dbReference type="Proteomes" id="UP000685013"/>
    </source>
</evidence>
<organism evidence="2 3">
    <name type="scientific">Cucurbita argyrosperma subsp. sororia</name>
    <dbReference type="NCBI Taxonomy" id="37648"/>
    <lineage>
        <taxon>Eukaryota</taxon>
        <taxon>Viridiplantae</taxon>
        <taxon>Streptophyta</taxon>
        <taxon>Embryophyta</taxon>
        <taxon>Tracheophyta</taxon>
        <taxon>Spermatophyta</taxon>
        <taxon>Magnoliopsida</taxon>
        <taxon>eudicotyledons</taxon>
        <taxon>Gunneridae</taxon>
        <taxon>Pentapetalae</taxon>
        <taxon>rosids</taxon>
        <taxon>fabids</taxon>
        <taxon>Cucurbitales</taxon>
        <taxon>Cucurbitaceae</taxon>
        <taxon>Cucurbiteae</taxon>
        <taxon>Cucurbita</taxon>
    </lineage>
</organism>
<proteinExistence type="predicted"/>